<sequence>MHLLEGAPVIVVTDHAPLGPMLKAKAASEYGPVITKCRAMMMPHLPYLHFVHKPGRKHSNVDALSRLVPAVDDEERDDPGRSSLEAGDVLDEEH</sequence>
<reference evidence="2" key="2">
    <citation type="journal article" date="2019" name="IMA Fungus">
        <title>Genome sequencing and comparison of five Tilletia species to identify candidate genes for the detection of regulated species infecting wheat.</title>
        <authorList>
            <person name="Nguyen H.D.T."/>
            <person name="Sultana T."/>
            <person name="Kesanakurti P."/>
            <person name="Hambleton S."/>
        </authorList>
    </citation>
    <scope>NUCLEOTIDE SEQUENCE</scope>
    <source>
        <strain evidence="2">DAOMC 236426</strain>
    </source>
</reference>
<evidence type="ECO:0000256" key="1">
    <source>
        <dbReference type="SAM" id="MobiDB-lite"/>
    </source>
</evidence>
<feature type="region of interest" description="Disordered" evidence="1">
    <location>
        <begin position="63"/>
        <end position="94"/>
    </location>
</feature>
<evidence type="ECO:0000313" key="2">
    <source>
        <dbReference type="EMBL" id="KAE8240368.1"/>
    </source>
</evidence>
<organism evidence="2 3">
    <name type="scientific">Tilletia controversa</name>
    <name type="common">dwarf bunt fungus</name>
    <dbReference type="NCBI Taxonomy" id="13291"/>
    <lineage>
        <taxon>Eukaryota</taxon>
        <taxon>Fungi</taxon>
        <taxon>Dikarya</taxon>
        <taxon>Basidiomycota</taxon>
        <taxon>Ustilaginomycotina</taxon>
        <taxon>Exobasidiomycetes</taxon>
        <taxon>Tilletiales</taxon>
        <taxon>Tilletiaceae</taxon>
        <taxon>Tilletia</taxon>
    </lineage>
</organism>
<keyword evidence="3" id="KW-1185">Reference proteome</keyword>
<evidence type="ECO:0000313" key="3">
    <source>
        <dbReference type="Proteomes" id="UP000077684"/>
    </source>
</evidence>
<proteinExistence type="predicted"/>
<accession>A0A8X7STT2</accession>
<reference evidence="2" key="1">
    <citation type="submission" date="2016-04" db="EMBL/GenBank/DDBJ databases">
        <authorList>
            <person name="Nguyen H.D."/>
            <person name="Samba Siva P."/>
            <person name="Cullis J."/>
            <person name="Levesque C.A."/>
            <person name="Hambleton S."/>
        </authorList>
    </citation>
    <scope>NUCLEOTIDE SEQUENCE</scope>
    <source>
        <strain evidence="2">DAOMC 236426</strain>
    </source>
</reference>
<protein>
    <recommendedName>
        <fullName evidence="4">Reverse transcriptase RNase H-like domain-containing protein</fullName>
    </recommendedName>
</protein>
<gene>
    <name evidence="2" type="ORF">A4X06_0g7796</name>
</gene>
<dbReference type="EMBL" id="LWDE02001468">
    <property type="protein sequence ID" value="KAE8240368.1"/>
    <property type="molecule type" value="Genomic_DNA"/>
</dbReference>
<name>A0A8X7STT2_9BASI</name>
<evidence type="ECO:0008006" key="4">
    <source>
        <dbReference type="Google" id="ProtNLM"/>
    </source>
</evidence>
<dbReference type="AlphaFoldDB" id="A0A8X7STT2"/>
<dbReference type="Proteomes" id="UP000077684">
    <property type="component" value="Unassembled WGS sequence"/>
</dbReference>
<comment type="caution">
    <text evidence="2">The sequence shown here is derived from an EMBL/GenBank/DDBJ whole genome shotgun (WGS) entry which is preliminary data.</text>
</comment>